<sequence length="174" mass="19303">MLLPSSTSDLCPSKLLSKRAFTSDVVSTAESFKHWDTCMDNKTCKIVAIVGIVVAAIVLFGIFGVLLRCFCCGVEGIWSACCCCFRCCGSSSGSGRRQRDIEQVPLKQQQTAYDNPNMYPPKPAPIYDNNSWNTGGYRPVQQPQNFNYGPGVVSDEEKYNYHNNGYHTAGQTYR</sequence>
<dbReference type="EMBL" id="CAIF01000029">
    <property type="protein sequence ID" value="CCH41858.1"/>
    <property type="molecule type" value="Genomic_DNA"/>
</dbReference>
<organism evidence="2 3">
    <name type="scientific">Wickerhamomyces ciferrii (strain ATCC 14091 / BCRC 22168 / CBS 111 / JCM 3599 / NBRC 0793 / NRRL Y-1031 F-60-10)</name>
    <name type="common">Yeast</name>
    <name type="synonym">Pichia ciferrii</name>
    <dbReference type="NCBI Taxonomy" id="1206466"/>
    <lineage>
        <taxon>Eukaryota</taxon>
        <taxon>Fungi</taxon>
        <taxon>Dikarya</taxon>
        <taxon>Ascomycota</taxon>
        <taxon>Saccharomycotina</taxon>
        <taxon>Saccharomycetes</taxon>
        <taxon>Phaffomycetales</taxon>
        <taxon>Wickerhamomycetaceae</taxon>
        <taxon>Wickerhamomyces</taxon>
    </lineage>
</organism>
<keyword evidence="1" id="KW-0812">Transmembrane</keyword>
<dbReference type="PANTHER" id="PTHR40018">
    <property type="entry name" value="[PSI+] INDUCTION PROTEIN 2"/>
    <property type="match status" value="1"/>
</dbReference>
<feature type="transmembrane region" description="Helical" evidence="1">
    <location>
        <begin position="46"/>
        <end position="67"/>
    </location>
</feature>
<reference evidence="2 3" key="1">
    <citation type="journal article" date="2012" name="Eukaryot. Cell">
        <title>Draft genome sequence of Wickerhamomyces ciferrii NRRL Y-1031 F-60-10.</title>
        <authorList>
            <person name="Schneider J."/>
            <person name="Andrea H."/>
            <person name="Blom J."/>
            <person name="Jaenicke S."/>
            <person name="Ruckert C."/>
            <person name="Schorsch C."/>
            <person name="Szczepanowski R."/>
            <person name="Farwick M."/>
            <person name="Goesmann A."/>
            <person name="Puhler A."/>
            <person name="Schaffer S."/>
            <person name="Tauch A."/>
            <person name="Kohler T."/>
            <person name="Brinkrolf K."/>
        </authorList>
    </citation>
    <scope>NUCLEOTIDE SEQUENCE [LARGE SCALE GENOMIC DNA]</scope>
    <source>
        <strain evidence="3">ATCC 14091 / BCRC 22168 / CBS 111 / JCM 3599 / NBRC 0793 / NRRL Y-1031 F-60-10</strain>
    </source>
</reference>
<name>K0KL82_WICCF</name>
<dbReference type="HOGENOM" id="CLU_120097_0_0_1"/>
<keyword evidence="3" id="KW-1185">Reference proteome</keyword>
<dbReference type="Proteomes" id="UP000009328">
    <property type="component" value="Unassembled WGS sequence"/>
</dbReference>
<keyword evidence="1" id="KW-0472">Membrane</keyword>
<dbReference type="PANTHER" id="PTHR40018:SF1">
    <property type="entry name" value="[PSI+] INDUCTION PROTEIN 2"/>
    <property type="match status" value="1"/>
</dbReference>
<dbReference type="STRING" id="1206466.K0KL82"/>
<keyword evidence="1" id="KW-1133">Transmembrane helix</keyword>
<evidence type="ECO:0000313" key="2">
    <source>
        <dbReference type="EMBL" id="CCH41858.1"/>
    </source>
</evidence>
<accession>K0KL82</accession>
<protein>
    <recommendedName>
        <fullName evidence="4">[PSI+] induction protein 2</fullName>
    </recommendedName>
</protein>
<dbReference type="GO" id="GO:0005886">
    <property type="term" value="C:plasma membrane"/>
    <property type="evidence" value="ECO:0007669"/>
    <property type="project" value="TreeGrafter"/>
</dbReference>
<dbReference type="GO" id="GO:0005935">
    <property type="term" value="C:cellular bud neck"/>
    <property type="evidence" value="ECO:0007669"/>
    <property type="project" value="TreeGrafter"/>
</dbReference>
<dbReference type="InterPro" id="IPR037504">
    <property type="entry name" value="PSI_induc_2"/>
</dbReference>
<dbReference type="AlphaFoldDB" id="K0KL82"/>
<gene>
    <name evidence="2" type="ORF">BN7_1397</name>
</gene>
<dbReference type="eggNOG" id="ENOG502S5JV">
    <property type="taxonomic scope" value="Eukaryota"/>
</dbReference>
<evidence type="ECO:0008006" key="4">
    <source>
        <dbReference type="Google" id="ProtNLM"/>
    </source>
</evidence>
<evidence type="ECO:0000256" key="1">
    <source>
        <dbReference type="SAM" id="Phobius"/>
    </source>
</evidence>
<evidence type="ECO:0000313" key="3">
    <source>
        <dbReference type="Proteomes" id="UP000009328"/>
    </source>
</evidence>
<proteinExistence type="predicted"/>
<dbReference type="InParanoid" id="K0KL82"/>
<comment type="caution">
    <text evidence="2">The sequence shown here is derived from an EMBL/GenBank/DDBJ whole genome shotgun (WGS) entry which is preliminary data.</text>
</comment>